<feature type="compositionally biased region" description="Polar residues" evidence="1">
    <location>
        <begin position="73"/>
        <end position="109"/>
    </location>
</feature>
<dbReference type="EMBL" id="KZ678480">
    <property type="protein sequence ID" value="PSR82310.1"/>
    <property type="molecule type" value="Genomic_DNA"/>
</dbReference>
<gene>
    <name evidence="2" type="ORF">BD289DRAFT_437607</name>
</gene>
<name>A0A2T3A3W2_9PEZI</name>
<feature type="compositionally biased region" description="Polar residues" evidence="1">
    <location>
        <begin position="46"/>
        <end position="62"/>
    </location>
</feature>
<evidence type="ECO:0000313" key="3">
    <source>
        <dbReference type="Proteomes" id="UP000241462"/>
    </source>
</evidence>
<dbReference type="InParanoid" id="A0A2T3A3W2"/>
<feature type="compositionally biased region" description="Low complexity" evidence="1">
    <location>
        <begin position="339"/>
        <end position="383"/>
    </location>
</feature>
<keyword evidence="3" id="KW-1185">Reference proteome</keyword>
<dbReference type="AlphaFoldDB" id="A0A2T3A3W2"/>
<accession>A0A2T3A3W2</accession>
<feature type="region of interest" description="Disordered" evidence="1">
    <location>
        <begin position="293"/>
        <end position="398"/>
    </location>
</feature>
<feature type="compositionally biased region" description="Pro residues" evidence="1">
    <location>
        <begin position="316"/>
        <end position="331"/>
    </location>
</feature>
<feature type="compositionally biased region" description="Polar residues" evidence="1">
    <location>
        <begin position="264"/>
        <end position="280"/>
    </location>
</feature>
<evidence type="ECO:0000313" key="2">
    <source>
        <dbReference type="EMBL" id="PSR82310.1"/>
    </source>
</evidence>
<feature type="region of interest" description="Disordered" evidence="1">
    <location>
        <begin position="46"/>
        <end position="280"/>
    </location>
</feature>
<feature type="compositionally biased region" description="Low complexity" evidence="1">
    <location>
        <begin position="175"/>
        <end position="220"/>
    </location>
</feature>
<sequence length="398" mass="41096">MQQHHQQKGHQYSSSSLYTISRTHSHDGTTSTPLDSATVAALNCPSTSSFPSSAVCSPTSSKLEPRAEKMQHTAGNISSMSKPSASVSTTNTPLLPPNSGVSSAASSVYHQHPRSPRPVSFAFPPRESLDSNVTAATGASSASPPSPPAVPPKISTAAGGITSKSPKLGVSPSKALPGVPLAPPAAAASSASSIKSNTTTNTSQSRPPQHYHSNNPFAPFNTPPNSPARPCRPHDEPLEIPDLVCPSSPALASSASQSPSRPSKTATNTTLTASAQVTSPAPTPFALIAAKTHNHNHSRSNSNSNNSVLTTRTASPGPPPQMALPKIPPGSPSLGTFVASGNGQAGAKSAKQQQQRQQPKQAKNQKQQQGQNNNGAHSSNNNGYGRDSWGSWEAKERP</sequence>
<organism evidence="2 3">
    <name type="scientific">Coniella lustricola</name>
    <dbReference type="NCBI Taxonomy" id="2025994"/>
    <lineage>
        <taxon>Eukaryota</taxon>
        <taxon>Fungi</taxon>
        <taxon>Dikarya</taxon>
        <taxon>Ascomycota</taxon>
        <taxon>Pezizomycotina</taxon>
        <taxon>Sordariomycetes</taxon>
        <taxon>Sordariomycetidae</taxon>
        <taxon>Diaporthales</taxon>
        <taxon>Schizoparmaceae</taxon>
        <taxon>Coniella</taxon>
    </lineage>
</organism>
<protein>
    <submittedName>
        <fullName evidence="2">Uncharacterized protein</fullName>
    </submittedName>
</protein>
<dbReference type="Proteomes" id="UP000241462">
    <property type="component" value="Unassembled WGS sequence"/>
</dbReference>
<feature type="region of interest" description="Disordered" evidence="1">
    <location>
        <begin position="1"/>
        <end position="34"/>
    </location>
</feature>
<dbReference type="STRING" id="2025994.A0A2T3A3W2"/>
<feature type="compositionally biased region" description="Low complexity" evidence="1">
    <location>
        <begin position="131"/>
        <end position="143"/>
    </location>
</feature>
<proteinExistence type="predicted"/>
<reference evidence="2 3" key="1">
    <citation type="journal article" date="2018" name="Mycol. Prog.">
        <title>Coniella lustricola, a new species from submerged detritus.</title>
        <authorList>
            <person name="Raudabaugh D.B."/>
            <person name="Iturriaga T."/>
            <person name="Carver A."/>
            <person name="Mondo S."/>
            <person name="Pangilinan J."/>
            <person name="Lipzen A."/>
            <person name="He G."/>
            <person name="Amirebrahimi M."/>
            <person name="Grigoriev I.V."/>
            <person name="Miller A.N."/>
        </authorList>
    </citation>
    <scope>NUCLEOTIDE SEQUENCE [LARGE SCALE GENOMIC DNA]</scope>
    <source>
        <strain evidence="2 3">B22-T-1</strain>
    </source>
</reference>
<feature type="compositionally biased region" description="Polar residues" evidence="1">
    <location>
        <begin position="9"/>
        <end position="34"/>
    </location>
</feature>
<evidence type="ECO:0000256" key="1">
    <source>
        <dbReference type="SAM" id="MobiDB-lite"/>
    </source>
</evidence>
<feature type="compositionally biased region" description="Low complexity" evidence="1">
    <location>
        <begin position="246"/>
        <end position="263"/>
    </location>
</feature>